<name>A0AAC9EVH0_PISSA</name>
<keyword evidence="2" id="KW-0614">Plasmid</keyword>
<sequence>MPRAKITKVIVDEYVAGFQIGRPPQTKTAYLAQDLVQGYRDWFRQPDAMIIARSFDQPHSETISGKESFFSVPFRDWVLKSKDKTGLVYRVGEEEIIFSNRIASKGELRSSVLEDLVSHNPNMIFSQAVFSSRQKVKSLISMGLAGCMGDVEDNAQENEIKESIHKVIFETLNEKLNLDEFHQVTEEDERKVVLAVHDALRKHCLFEEKIDKVESDLEELKQYERKHLNPEDKKAKAIQSFSSNTRARISLLREGNKRAFAGFEHANSESIQTLKETRFTAKCVVSIILAVGTLGIASFINKGVTKLWKALLHSSKSDQFWRFAYPAATLTSN</sequence>
<evidence type="ECO:0000313" key="3">
    <source>
        <dbReference type="Proteomes" id="UP000029558"/>
    </source>
</evidence>
<feature type="transmembrane region" description="Helical" evidence="1">
    <location>
        <begin position="279"/>
        <end position="300"/>
    </location>
</feature>
<evidence type="ECO:0000256" key="1">
    <source>
        <dbReference type="SAM" id="Phobius"/>
    </source>
</evidence>
<accession>A0AAC9EVH0</accession>
<keyword evidence="1" id="KW-0472">Membrane</keyword>
<dbReference type="AlphaFoldDB" id="A0AAC9EVH0"/>
<evidence type="ECO:0000313" key="2">
    <source>
        <dbReference type="EMBL" id="ALB24406.1"/>
    </source>
</evidence>
<protein>
    <submittedName>
        <fullName evidence="2">Ras family protein</fullName>
    </submittedName>
</protein>
<gene>
    <name evidence="2" type="ORF">KU39_2p3</name>
</gene>
<keyword evidence="1" id="KW-1133">Transmembrane helix</keyword>
<dbReference type="Proteomes" id="UP000029558">
    <property type="component" value="Plasmid pPSB1-2"/>
</dbReference>
<proteinExistence type="predicted"/>
<dbReference type="RefSeq" id="WP_048876255.1">
    <property type="nucleotide sequence ID" value="NZ_CP012510.1"/>
</dbReference>
<reference evidence="2 3" key="1">
    <citation type="journal article" date="2014" name="Genome Announc.">
        <title>Comparative Genome Analysis of Two Isolates of the Fish Pathogen Piscirickettsia salmonis from Different Hosts Reveals Major Differences in Virulence-Associated Secretion Systems.</title>
        <authorList>
            <person name="Bohle H."/>
            <person name="Henriquez P."/>
            <person name="Grothusen H."/>
            <person name="Navas E."/>
            <person name="Sandoval A."/>
            <person name="Bustamante F."/>
            <person name="Bustos P."/>
            <person name="Mancilla M."/>
        </authorList>
    </citation>
    <scope>NUCLEOTIDE SEQUENCE [LARGE SCALE GENOMIC DNA]</scope>
    <source>
        <strain evidence="3">B1-32597</strain>
    </source>
</reference>
<dbReference type="EMBL" id="CP012510">
    <property type="protein sequence ID" value="ALB24406.1"/>
    <property type="molecule type" value="Genomic_DNA"/>
</dbReference>
<organism evidence="2 3">
    <name type="scientific">Piscirickettsia salmonis</name>
    <dbReference type="NCBI Taxonomy" id="1238"/>
    <lineage>
        <taxon>Bacteria</taxon>
        <taxon>Pseudomonadati</taxon>
        <taxon>Pseudomonadota</taxon>
        <taxon>Gammaproteobacteria</taxon>
        <taxon>Thiotrichales</taxon>
        <taxon>Piscirickettsiaceae</taxon>
        <taxon>Piscirickettsia</taxon>
    </lineage>
</organism>
<geneLocation type="plasmid" evidence="2 3">
    <name>pPSB1-2</name>
</geneLocation>
<keyword evidence="1" id="KW-0812">Transmembrane</keyword>